<dbReference type="GO" id="GO:0008270">
    <property type="term" value="F:zinc ion binding"/>
    <property type="evidence" value="ECO:0007669"/>
    <property type="project" value="UniProtKB-UniRule"/>
</dbReference>
<comment type="function">
    <text evidence="4">Involved in the maturation of [NiFe] hydrogenases. Required for nickel insertion into the metal center of the hydrogenase.</text>
</comment>
<comment type="caution">
    <text evidence="5">The sequence shown here is derived from an EMBL/GenBank/DDBJ whole genome shotgun (WGS) entry which is preliminary data.</text>
</comment>
<feature type="binding site" evidence="4">
    <location>
        <position position="89"/>
    </location>
    <ligand>
        <name>Zn(2+)</name>
        <dbReference type="ChEBI" id="CHEBI:29105"/>
    </ligand>
</feature>
<evidence type="ECO:0000256" key="4">
    <source>
        <dbReference type="HAMAP-Rule" id="MF_00213"/>
    </source>
</evidence>
<keyword evidence="2 4" id="KW-0479">Metal-binding</keyword>
<organism evidence="5 6">
    <name type="scientific">Thermanaerothrix daxensis</name>
    <dbReference type="NCBI Taxonomy" id="869279"/>
    <lineage>
        <taxon>Bacteria</taxon>
        <taxon>Bacillati</taxon>
        <taxon>Chloroflexota</taxon>
        <taxon>Anaerolineae</taxon>
        <taxon>Anaerolineales</taxon>
        <taxon>Anaerolineaceae</taxon>
        <taxon>Thermanaerothrix</taxon>
    </lineage>
</organism>
<sequence length="114" mass="12917">MHELPITENILSIALKHAQAAGARRVTDIHIVLGKFSSIVDDSVQFYWDLISGGTICEGARLHFQRLTPRMRCQDCQHEFEVTGEIQPCPQCNSLNLTLLSGDEFYLESIEIER</sequence>
<dbReference type="NCBIfam" id="TIGR00100">
    <property type="entry name" value="hypA"/>
    <property type="match status" value="1"/>
</dbReference>
<feature type="binding site" evidence="4">
    <location>
        <position position="2"/>
    </location>
    <ligand>
        <name>Ni(2+)</name>
        <dbReference type="ChEBI" id="CHEBI:49786"/>
    </ligand>
</feature>
<evidence type="ECO:0000256" key="1">
    <source>
        <dbReference type="ARBA" id="ARBA00022596"/>
    </source>
</evidence>
<keyword evidence="6" id="KW-1185">Reference proteome</keyword>
<dbReference type="AlphaFoldDB" id="A0A0P6YCE8"/>
<dbReference type="HAMAP" id="MF_00213">
    <property type="entry name" value="HypA_HybF"/>
    <property type="match status" value="1"/>
</dbReference>
<dbReference type="Pfam" id="PF01155">
    <property type="entry name" value="HypA"/>
    <property type="match status" value="1"/>
</dbReference>
<dbReference type="Gene3D" id="3.30.2320.80">
    <property type="match status" value="1"/>
</dbReference>
<proteinExistence type="inferred from homology"/>
<comment type="similarity">
    <text evidence="4">Belongs to the HypA/HybF family.</text>
</comment>
<evidence type="ECO:0000313" key="6">
    <source>
        <dbReference type="Proteomes" id="UP000050544"/>
    </source>
</evidence>
<reference evidence="5 6" key="1">
    <citation type="submission" date="2015-07" db="EMBL/GenBank/DDBJ databases">
        <title>Whole genome sequence of Thermanaerothrix daxensis DSM 23592.</title>
        <authorList>
            <person name="Hemp J."/>
            <person name="Ward L.M."/>
            <person name="Pace L.A."/>
            <person name="Fischer W.W."/>
        </authorList>
    </citation>
    <scope>NUCLEOTIDE SEQUENCE [LARGE SCALE GENOMIC DNA]</scope>
    <source>
        <strain evidence="5 6">GNS-1</strain>
    </source>
</reference>
<evidence type="ECO:0000256" key="2">
    <source>
        <dbReference type="ARBA" id="ARBA00022723"/>
    </source>
</evidence>
<keyword evidence="1 4" id="KW-0533">Nickel</keyword>
<feature type="binding site" evidence="4">
    <location>
        <position position="76"/>
    </location>
    <ligand>
        <name>Zn(2+)</name>
        <dbReference type="ChEBI" id="CHEBI:29105"/>
    </ligand>
</feature>
<dbReference type="Proteomes" id="UP000050544">
    <property type="component" value="Unassembled WGS sequence"/>
</dbReference>
<dbReference type="STRING" id="869279.SE15_11755"/>
<name>A0A0P6YCE8_9CHLR</name>
<evidence type="ECO:0000256" key="3">
    <source>
        <dbReference type="ARBA" id="ARBA00022833"/>
    </source>
</evidence>
<dbReference type="EMBL" id="LGKO01000005">
    <property type="protein sequence ID" value="KPL82735.1"/>
    <property type="molecule type" value="Genomic_DNA"/>
</dbReference>
<keyword evidence="3 4" id="KW-0862">Zinc</keyword>
<dbReference type="PANTHER" id="PTHR34535:SF3">
    <property type="entry name" value="HYDROGENASE MATURATION FACTOR HYPA"/>
    <property type="match status" value="1"/>
</dbReference>
<dbReference type="InterPro" id="IPR000688">
    <property type="entry name" value="HypA/HybF"/>
</dbReference>
<dbReference type="GO" id="GO:0016151">
    <property type="term" value="F:nickel cation binding"/>
    <property type="evidence" value="ECO:0007669"/>
    <property type="project" value="UniProtKB-UniRule"/>
</dbReference>
<dbReference type="OrthoDB" id="9800361at2"/>
<protein>
    <recommendedName>
        <fullName evidence="4">Hydrogenase maturation factor HypA</fullName>
    </recommendedName>
</protein>
<evidence type="ECO:0000313" key="5">
    <source>
        <dbReference type="EMBL" id="KPL82735.1"/>
    </source>
</evidence>
<dbReference type="PANTHER" id="PTHR34535">
    <property type="entry name" value="HYDROGENASE MATURATION FACTOR HYPA"/>
    <property type="match status" value="1"/>
</dbReference>
<dbReference type="PIRSF" id="PIRSF004761">
    <property type="entry name" value="Hydrgn_mat_HypA"/>
    <property type="match status" value="1"/>
</dbReference>
<feature type="binding site" evidence="4">
    <location>
        <position position="73"/>
    </location>
    <ligand>
        <name>Zn(2+)</name>
        <dbReference type="ChEBI" id="CHEBI:29105"/>
    </ligand>
</feature>
<gene>
    <name evidence="4" type="primary">hypA</name>
    <name evidence="5" type="ORF">SE15_11755</name>
</gene>
<dbReference type="GO" id="GO:0051604">
    <property type="term" value="P:protein maturation"/>
    <property type="evidence" value="ECO:0007669"/>
    <property type="project" value="InterPro"/>
</dbReference>
<dbReference type="RefSeq" id="WP_054522281.1">
    <property type="nucleotide sequence ID" value="NZ_LGKO01000005.1"/>
</dbReference>
<feature type="binding site" evidence="4">
    <location>
        <position position="92"/>
    </location>
    <ligand>
        <name>Zn(2+)</name>
        <dbReference type="ChEBI" id="CHEBI:29105"/>
    </ligand>
</feature>
<accession>A0A0P6YCE8</accession>